<sequence>MIRGIPALLKETGTDCSIGQRSIRSAGPPSKAEGLQLDDGELASHFPKRWYTRLETQTPRNSLQENSSFPRDSRSVGTRNAIGCAFAIARLLSAFNFATPLVSLPFWSRQVPYITVELSVSRLGGCEVYRVQAIENHAHWMDARALRRKDAFRGKRPWGERASVIHGSPIGKPYPSSVASLRSLDFENLAN</sequence>
<dbReference type="Proteomes" id="UP001412067">
    <property type="component" value="Unassembled WGS sequence"/>
</dbReference>
<feature type="region of interest" description="Disordered" evidence="1">
    <location>
        <begin position="57"/>
        <end position="76"/>
    </location>
</feature>
<evidence type="ECO:0000313" key="3">
    <source>
        <dbReference type="Proteomes" id="UP001412067"/>
    </source>
</evidence>
<keyword evidence="3" id="KW-1185">Reference proteome</keyword>
<dbReference type="EMBL" id="JBBWWR010000006">
    <property type="protein sequence ID" value="KAK8965437.1"/>
    <property type="molecule type" value="Genomic_DNA"/>
</dbReference>
<evidence type="ECO:0000313" key="2">
    <source>
        <dbReference type="EMBL" id="KAK8965437.1"/>
    </source>
</evidence>
<name>A0ABR2MNI0_9ASPA</name>
<proteinExistence type="predicted"/>
<reference evidence="2 3" key="1">
    <citation type="journal article" date="2022" name="Nat. Plants">
        <title>Genomes of leafy and leafless Platanthera orchids illuminate the evolution of mycoheterotrophy.</title>
        <authorList>
            <person name="Li M.H."/>
            <person name="Liu K.W."/>
            <person name="Li Z."/>
            <person name="Lu H.C."/>
            <person name="Ye Q.L."/>
            <person name="Zhang D."/>
            <person name="Wang J.Y."/>
            <person name="Li Y.F."/>
            <person name="Zhong Z.M."/>
            <person name="Liu X."/>
            <person name="Yu X."/>
            <person name="Liu D.K."/>
            <person name="Tu X.D."/>
            <person name="Liu B."/>
            <person name="Hao Y."/>
            <person name="Liao X.Y."/>
            <person name="Jiang Y.T."/>
            <person name="Sun W.H."/>
            <person name="Chen J."/>
            <person name="Chen Y.Q."/>
            <person name="Ai Y."/>
            <person name="Zhai J.W."/>
            <person name="Wu S.S."/>
            <person name="Zhou Z."/>
            <person name="Hsiao Y.Y."/>
            <person name="Wu W.L."/>
            <person name="Chen Y.Y."/>
            <person name="Lin Y.F."/>
            <person name="Hsu J.L."/>
            <person name="Li C.Y."/>
            <person name="Wang Z.W."/>
            <person name="Zhao X."/>
            <person name="Zhong W.Y."/>
            <person name="Ma X.K."/>
            <person name="Ma L."/>
            <person name="Huang J."/>
            <person name="Chen G.Z."/>
            <person name="Huang M.Z."/>
            <person name="Huang L."/>
            <person name="Peng D.H."/>
            <person name="Luo Y.B."/>
            <person name="Zou S.Q."/>
            <person name="Chen S.P."/>
            <person name="Lan S."/>
            <person name="Tsai W.C."/>
            <person name="Van de Peer Y."/>
            <person name="Liu Z.J."/>
        </authorList>
    </citation>
    <scope>NUCLEOTIDE SEQUENCE [LARGE SCALE GENOMIC DNA]</scope>
    <source>
        <strain evidence="2">Lor288</strain>
    </source>
</reference>
<gene>
    <name evidence="2" type="ORF">KSP40_PGU001363</name>
</gene>
<comment type="caution">
    <text evidence="2">The sequence shown here is derived from an EMBL/GenBank/DDBJ whole genome shotgun (WGS) entry which is preliminary data.</text>
</comment>
<accession>A0ABR2MNI0</accession>
<evidence type="ECO:0000256" key="1">
    <source>
        <dbReference type="SAM" id="MobiDB-lite"/>
    </source>
</evidence>
<organism evidence="2 3">
    <name type="scientific">Platanthera guangdongensis</name>
    <dbReference type="NCBI Taxonomy" id="2320717"/>
    <lineage>
        <taxon>Eukaryota</taxon>
        <taxon>Viridiplantae</taxon>
        <taxon>Streptophyta</taxon>
        <taxon>Embryophyta</taxon>
        <taxon>Tracheophyta</taxon>
        <taxon>Spermatophyta</taxon>
        <taxon>Magnoliopsida</taxon>
        <taxon>Liliopsida</taxon>
        <taxon>Asparagales</taxon>
        <taxon>Orchidaceae</taxon>
        <taxon>Orchidoideae</taxon>
        <taxon>Orchideae</taxon>
        <taxon>Orchidinae</taxon>
        <taxon>Platanthera</taxon>
    </lineage>
</organism>
<protein>
    <submittedName>
        <fullName evidence="2">Uncharacterized protein</fullName>
    </submittedName>
</protein>